<dbReference type="GO" id="GO:0007094">
    <property type="term" value="P:mitotic spindle assembly checkpoint signaling"/>
    <property type="evidence" value="ECO:0007669"/>
    <property type="project" value="InterPro"/>
</dbReference>
<dbReference type="EC" id="2.7.11.1" evidence="3"/>
<gene>
    <name evidence="3" type="primary">BUB1_2</name>
    <name evidence="3" type="ORF">IWQ62_003693</name>
</gene>
<feature type="domain" description="BUB1 N-terminal" evidence="2">
    <location>
        <begin position="59"/>
        <end position="221"/>
    </location>
</feature>
<dbReference type="Proteomes" id="UP001150925">
    <property type="component" value="Unassembled WGS sequence"/>
</dbReference>
<keyword evidence="4" id="KW-1185">Reference proteome</keyword>
<dbReference type="PANTHER" id="PTHR14030">
    <property type="entry name" value="MITOTIC CHECKPOINT SERINE/THREONINE-PROTEIN KINASE BUB1"/>
    <property type="match status" value="1"/>
</dbReference>
<dbReference type="GO" id="GO:0005634">
    <property type="term" value="C:nucleus"/>
    <property type="evidence" value="ECO:0007669"/>
    <property type="project" value="TreeGrafter"/>
</dbReference>
<protein>
    <submittedName>
        <fullName evidence="3">Protein kinase</fullName>
        <ecNumber evidence="3">2.7.11.1</ecNumber>
    </submittedName>
</protein>
<evidence type="ECO:0000313" key="4">
    <source>
        <dbReference type="Proteomes" id="UP001150925"/>
    </source>
</evidence>
<keyword evidence="3" id="KW-0418">Kinase</keyword>
<dbReference type="Gene3D" id="1.25.40.430">
    <property type="match status" value="1"/>
</dbReference>
<comment type="caution">
    <text evidence="3">The sequence shown here is derived from an EMBL/GenBank/DDBJ whole genome shotgun (WGS) entry which is preliminary data.</text>
</comment>
<evidence type="ECO:0000259" key="2">
    <source>
        <dbReference type="PROSITE" id="PS51489"/>
    </source>
</evidence>
<dbReference type="PROSITE" id="PS51489">
    <property type="entry name" value="BUB1_N"/>
    <property type="match status" value="1"/>
</dbReference>
<feature type="region of interest" description="Disordered" evidence="1">
    <location>
        <begin position="207"/>
        <end position="230"/>
    </location>
</feature>
<feature type="compositionally biased region" description="Polar residues" evidence="1">
    <location>
        <begin position="285"/>
        <end position="294"/>
    </location>
</feature>
<dbReference type="EMBL" id="JANBPY010001045">
    <property type="protein sequence ID" value="KAJ1961928.1"/>
    <property type="molecule type" value="Genomic_DNA"/>
</dbReference>
<evidence type="ECO:0000256" key="1">
    <source>
        <dbReference type="SAM" id="MobiDB-lite"/>
    </source>
</evidence>
<dbReference type="AlphaFoldDB" id="A0A9W8ARA0"/>
<dbReference type="OrthoDB" id="248495at2759"/>
<dbReference type="PANTHER" id="PTHR14030:SF4">
    <property type="entry name" value="BUB1 KINASE, ISOFORM A-RELATED"/>
    <property type="match status" value="1"/>
</dbReference>
<dbReference type="GO" id="GO:0051754">
    <property type="term" value="P:meiotic sister chromatid cohesion, centromeric"/>
    <property type="evidence" value="ECO:0007669"/>
    <property type="project" value="TreeGrafter"/>
</dbReference>
<reference evidence="3" key="1">
    <citation type="submission" date="2022-07" db="EMBL/GenBank/DDBJ databases">
        <title>Phylogenomic reconstructions and comparative analyses of Kickxellomycotina fungi.</title>
        <authorList>
            <person name="Reynolds N.K."/>
            <person name="Stajich J.E."/>
            <person name="Barry K."/>
            <person name="Grigoriev I.V."/>
            <person name="Crous P."/>
            <person name="Smith M.E."/>
        </authorList>
    </citation>
    <scope>NUCLEOTIDE SEQUENCE</scope>
    <source>
        <strain evidence="3">RSA 1196</strain>
    </source>
</reference>
<dbReference type="InterPro" id="IPR013212">
    <property type="entry name" value="Mad3/Bub1_I"/>
</dbReference>
<dbReference type="FunFam" id="1.25.40.430:FF:000003">
    <property type="entry name" value="Checkpoint serine/threonine-protein kinase BUB1"/>
    <property type="match status" value="1"/>
</dbReference>
<feature type="region of interest" description="Disordered" evidence="1">
    <location>
        <begin position="285"/>
        <end position="323"/>
    </location>
</feature>
<proteinExistence type="predicted"/>
<keyword evidence="3" id="KW-0808">Transferase</keyword>
<accession>A0A9W8ARA0</accession>
<sequence>MEGVYQDDYSTAADFTKFENQKENIQPLRQGRSAAKLAHIFSQDEGSRQRLLEQQQAEFETALESINITEDEDPLDIYYRYVRWTLEHYPQGHNHASRLVPLLERVTRLFQDDERYSNDPRHLKLWLMYVEHIRKDKEDLFRFLMNRDIGQNLAMFYEEYALWLEKVNKVDQAKDILELGINRRAQPLERLRRRYAEFQQRQVILAQEASRGHNETDDYPSEASVVPHGGRSTIAPLKQLSIKSTASARSVLTGSRGQVLDGDQLEKPRGTQRGGVNFQIFTDQQNSSAASTTLPDPPHAVETLQSGSDAGDSELSTQTTPWKDFGTQISRRKENLRDATTWTGATLPQSGRVRPGVQPTSKFTIFVDQSSPADPSDILVNSTPVTSSTEYPSNPSVSPLFTADSTWSDSTYRWPLRLHDQCGKVNTRPPDDNLPQIPTNPAHRPEYFITNLQWIYQSTCEVSLEELRALAST</sequence>
<feature type="compositionally biased region" description="Polar residues" evidence="1">
    <location>
        <begin position="303"/>
        <end position="321"/>
    </location>
</feature>
<dbReference type="InterPro" id="IPR015661">
    <property type="entry name" value="Bub1/Mad3"/>
</dbReference>
<feature type="region of interest" description="Disordered" evidence="1">
    <location>
        <begin position="253"/>
        <end position="273"/>
    </location>
</feature>
<dbReference type="GO" id="GO:0004674">
    <property type="term" value="F:protein serine/threonine kinase activity"/>
    <property type="evidence" value="ECO:0007669"/>
    <property type="project" value="UniProtKB-EC"/>
</dbReference>
<dbReference type="Pfam" id="PF08311">
    <property type="entry name" value="Mad3_BUB1_I"/>
    <property type="match status" value="1"/>
</dbReference>
<evidence type="ECO:0000313" key="3">
    <source>
        <dbReference type="EMBL" id="KAJ1961928.1"/>
    </source>
</evidence>
<dbReference type="SMART" id="SM00777">
    <property type="entry name" value="Mad3_BUB1_I"/>
    <property type="match status" value="1"/>
</dbReference>
<name>A0A9W8ARA0_9FUNG</name>
<dbReference type="GO" id="GO:0032991">
    <property type="term" value="C:protein-containing complex"/>
    <property type="evidence" value="ECO:0007669"/>
    <property type="project" value="UniProtKB-ARBA"/>
</dbReference>
<organism evidence="3 4">
    <name type="scientific">Dispira parvispora</name>
    <dbReference type="NCBI Taxonomy" id="1520584"/>
    <lineage>
        <taxon>Eukaryota</taxon>
        <taxon>Fungi</taxon>
        <taxon>Fungi incertae sedis</taxon>
        <taxon>Zoopagomycota</taxon>
        <taxon>Kickxellomycotina</taxon>
        <taxon>Dimargaritomycetes</taxon>
        <taxon>Dimargaritales</taxon>
        <taxon>Dimargaritaceae</taxon>
        <taxon>Dispira</taxon>
    </lineage>
</organism>